<evidence type="ECO:0000259" key="1">
    <source>
        <dbReference type="Pfam" id="PF24388"/>
    </source>
</evidence>
<dbReference type="Pfam" id="PF24388">
    <property type="entry name" value="Permuted_GreAB-C"/>
    <property type="match status" value="1"/>
</dbReference>
<dbReference type="AlphaFoldDB" id="A0A9E4KDM3"/>
<sequence length="641" mass="72199">MNNSSYIRSAKAQAVLELSPPLLRDTLIADKAFRQEYGFTAEANLSFGESGISFPRSELFGAIRKILSDDTELTVKDNEYREWVLRVDSKSDDLPRLIISFEKQRLLLPDFSSLSPDASIRLRSFEQAALDVNLPDQARDHWDSILTGRPLDDEEVAECHGDIHDSPTQVMKKIACEIREGKSSLSTLVPSSSRYYERLVGAYDESASIGEYAESGAKVFISKLLEWDQYKGLLFGLSLSSHSALTSAILTQDIEAEVLIRVFDFLEKQGDRLSQLGAIEIGIQIFPNKPELEPYIVSLVKQIRDDDVENVLQGIKLFSALFILVDGELSRLRLMADAPPFYRRLASLSQAALIQRELVTSGVNEEFYQWAMNNRGEQFYWQSNADMRLEPRWNPDLASALQMKADFFGRIMNVASNCSENIKDSELHKLILGDGSDSLQSLSQFPMPYFPGPLEGGIDNPNPLPAEFLDAIEEQLNADVITPDNFIALVNCSMLYRVQSNQVELAEKALETGNYRLEMVENKPQLLAILYGLAKVAASCRSNVLSDKLRILVRRYRHDPQYRLSIEEVLGICIVASASYEDLDKWRDFLGEWVCELAFGDFVGNEAETLYSHLHCLLHSVPELWVSCAKADAALKAYIDR</sequence>
<reference evidence="2" key="1">
    <citation type="journal article" date="2021" name="Proc. Natl. Acad. Sci. U.S.A.">
        <title>Global biogeography of chemosynthetic symbionts reveals both localized and globally distributed symbiont groups. .</title>
        <authorList>
            <person name="Osvatic J.T."/>
            <person name="Wilkins L.G.E."/>
            <person name="Leibrecht L."/>
            <person name="Leray M."/>
            <person name="Zauner S."/>
            <person name="Polzin J."/>
            <person name="Camacho Y."/>
            <person name="Gros O."/>
            <person name="van Gils J.A."/>
            <person name="Eisen J.A."/>
            <person name="Petersen J.M."/>
            <person name="Yuen B."/>
        </authorList>
    </citation>
    <scope>NUCLEOTIDE SEQUENCE</scope>
    <source>
        <strain evidence="2">MAGclacostrist064TRANS</strain>
    </source>
</reference>
<protein>
    <recommendedName>
        <fullName evidence="1">GreAB-C-like domain-containing protein</fullName>
    </recommendedName>
</protein>
<comment type="caution">
    <text evidence="2">The sequence shown here is derived from an EMBL/GenBank/DDBJ whole genome shotgun (WGS) entry which is preliminary data.</text>
</comment>
<dbReference type="InterPro" id="IPR057311">
    <property type="entry name" value="GrebAB-C-like"/>
</dbReference>
<dbReference type="EMBL" id="JAEPCM010000525">
    <property type="protein sequence ID" value="MCG7947620.1"/>
    <property type="molecule type" value="Genomic_DNA"/>
</dbReference>
<dbReference type="Proteomes" id="UP000886667">
    <property type="component" value="Unassembled WGS sequence"/>
</dbReference>
<accession>A0A9E4KDM3</accession>
<feature type="domain" description="GreAB-C-like" evidence="1">
    <location>
        <begin position="49"/>
        <end position="100"/>
    </location>
</feature>
<proteinExistence type="predicted"/>
<evidence type="ECO:0000313" key="2">
    <source>
        <dbReference type="EMBL" id="MCG7947620.1"/>
    </source>
</evidence>
<name>A0A9E4KDM3_9GAMM</name>
<organism evidence="2 3">
    <name type="scientific">Candidatus Thiodiazotropha taylori</name>
    <dbReference type="NCBI Taxonomy" id="2792791"/>
    <lineage>
        <taxon>Bacteria</taxon>
        <taxon>Pseudomonadati</taxon>
        <taxon>Pseudomonadota</taxon>
        <taxon>Gammaproteobacteria</taxon>
        <taxon>Chromatiales</taxon>
        <taxon>Sedimenticolaceae</taxon>
        <taxon>Candidatus Thiodiazotropha</taxon>
    </lineage>
</organism>
<evidence type="ECO:0000313" key="3">
    <source>
        <dbReference type="Proteomes" id="UP000886667"/>
    </source>
</evidence>
<gene>
    <name evidence="2" type="ORF">JAZ07_14855</name>
</gene>